<organism evidence="2 3">
    <name type="scientific">Gossypium stocksii</name>
    <dbReference type="NCBI Taxonomy" id="47602"/>
    <lineage>
        <taxon>Eukaryota</taxon>
        <taxon>Viridiplantae</taxon>
        <taxon>Streptophyta</taxon>
        <taxon>Embryophyta</taxon>
        <taxon>Tracheophyta</taxon>
        <taxon>Spermatophyta</taxon>
        <taxon>Magnoliopsida</taxon>
        <taxon>eudicotyledons</taxon>
        <taxon>Gunneridae</taxon>
        <taxon>Pentapetalae</taxon>
        <taxon>rosids</taxon>
        <taxon>malvids</taxon>
        <taxon>Malvales</taxon>
        <taxon>Malvaceae</taxon>
        <taxon>Malvoideae</taxon>
        <taxon>Gossypium</taxon>
    </lineage>
</organism>
<evidence type="ECO:0000313" key="3">
    <source>
        <dbReference type="Proteomes" id="UP000828251"/>
    </source>
</evidence>
<reference evidence="2 3" key="1">
    <citation type="journal article" date="2021" name="Plant Biotechnol. J.">
        <title>Multi-omics assisted identification of the key and species-specific regulatory components of drought-tolerant mechanisms in Gossypium stocksii.</title>
        <authorList>
            <person name="Yu D."/>
            <person name="Ke L."/>
            <person name="Zhang D."/>
            <person name="Wu Y."/>
            <person name="Sun Y."/>
            <person name="Mei J."/>
            <person name="Sun J."/>
            <person name="Sun Y."/>
        </authorList>
    </citation>
    <scope>NUCLEOTIDE SEQUENCE [LARGE SCALE GENOMIC DNA]</scope>
    <source>
        <strain evidence="3">cv. E1</strain>
        <tissue evidence="2">Leaf</tissue>
    </source>
</reference>
<dbReference type="OrthoDB" id="961708at2759"/>
<name>A0A9D3U6B0_9ROSI</name>
<feature type="domain" description="RNase H type-1" evidence="1">
    <location>
        <begin position="16"/>
        <end position="88"/>
    </location>
</feature>
<accession>A0A9D3U6B0</accession>
<evidence type="ECO:0000259" key="1">
    <source>
        <dbReference type="Pfam" id="PF13456"/>
    </source>
</evidence>
<dbReference type="CDD" id="cd06222">
    <property type="entry name" value="RNase_H_like"/>
    <property type="match status" value="1"/>
</dbReference>
<dbReference type="PANTHER" id="PTHR47723">
    <property type="entry name" value="OS05G0353850 PROTEIN"/>
    <property type="match status" value="1"/>
</dbReference>
<protein>
    <recommendedName>
        <fullName evidence="1">RNase H type-1 domain-containing protein</fullName>
    </recommendedName>
</protein>
<sequence length="89" mass="10216">MDRGLRHTKRIKELDTDAAVDRGIGAESAGGVMLDYNRIWIFGYNRFIGKCNIFEVELWDILTGMITLLNNSFNKVVIHIDYLEVVQVL</sequence>
<dbReference type="GO" id="GO:0004523">
    <property type="term" value="F:RNA-DNA hybrid ribonuclease activity"/>
    <property type="evidence" value="ECO:0007669"/>
    <property type="project" value="InterPro"/>
</dbReference>
<proteinExistence type="predicted"/>
<dbReference type="InterPro" id="IPR044730">
    <property type="entry name" value="RNase_H-like_dom_plant"/>
</dbReference>
<dbReference type="Pfam" id="PF13456">
    <property type="entry name" value="RVT_3"/>
    <property type="match status" value="1"/>
</dbReference>
<dbReference type="GO" id="GO:0003676">
    <property type="term" value="F:nucleic acid binding"/>
    <property type="evidence" value="ECO:0007669"/>
    <property type="project" value="InterPro"/>
</dbReference>
<dbReference type="Proteomes" id="UP000828251">
    <property type="component" value="Unassembled WGS sequence"/>
</dbReference>
<dbReference type="InterPro" id="IPR002156">
    <property type="entry name" value="RNaseH_domain"/>
</dbReference>
<gene>
    <name evidence="2" type="ORF">J1N35_042867</name>
</gene>
<dbReference type="AlphaFoldDB" id="A0A9D3U6B0"/>
<dbReference type="InterPro" id="IPR053151">
    <property type="entry name" value="RNase_H-like"/>
</dbReference>
<evidence type="ECO:0000313" key="2">
    <source>
        <dbReference type="EMBL" id="KAH1030693.1"/>
    </source>
</evidence>
<dbReference type="PANTHER" id="PTHR47723:SF19">
    <property type="entry name" value="POLYNUCLEOTIDYL TRANSFERASE, RIBONUCLEASE H-LIKE SUPERFAMILY PROTEIN"/>
    <property type="match status" value="1"/>
</dbReference>
<keyword evidence="3" id="KW-1185">Reference proteome</keyword>
<comment type="caution">
    <text evidence="2">The sequence shown here is derived from an EMBL/GenBank/DDBJ whole genome shotgun (WGS) entry which is preliminary data.</text>
</comment>
<dbReference type="EMBL" id="JAIQCV010000013">
    <property type="protein sequence ID" value="KAH1030693.1"/>
    <property type="molecule type" value="Genomic_DNA"/>
</dbReference>